<feature type="transmembrane region" description="Helical" evidence="1">
    <location>
        <begin position="12"/>
        <end position="33"/>
    </location>
</feature>
<gene>
    <name evidence="2" type="ORF">NTE_03008</name>
</gene>
<organism evidence="2 3">
    <name type="scientific">Candidatus Nitrososphaera evergladensis SR1</name>
    <dbReference type="NCBI Taxonomy" id="1459636"/>
    <lineage>
        <taxon>Archaea</taxon>
        <taxon>Nitrososphaerota</taxon>
        <taxon>Nitrososphaeria</taxon>
        <taxon>Nitrososphaerales</taxon>
        <taxon>Nitrososphaeraceae</taxon>
        <taxon>Nitrososphaera</taxon>
    </lineage>
</organism>
<keyword evidence="1" id="KW-0472">Membrane</keyword>
<evidence type="ECO:0000313" key="2">
    <source>
        <dbReference type="EMBL" id="AIF85043.1"/>
    </source>
</evidence>
<evidence type="ECO:0000256" key="1">
    <source>
        <dbReference type="SAM" id="Phobius"/>
    </source>
</evidence>
<keyword evidence="1" id="KW-1133">Transmembrane helix</keyword>
<evidence type="ECO:0000313" key="3">
    <source>
        <dbReference type="Proteomes" id="UP000028194"/>
    </source>
</evidence>
<dbReference type="Proteomes" id="UP000028194">
    <property type="component" value="Chromosome"/>
</dbReference>
<name>A0A075MV57_9ARCH</name>
<accession>A0A075MV57</accession>
<keyword evidence="3" id="KW-1185">Reference proteome</keyword>
<sequence length="263" mass="27953">MSSTSSRKIKIAIPALVGGLGVIIAIVFMLSFYSQNSLISNASPDQNLGGSFTVIRCNDVLPATSILETNGFVTIKPRTSATPELTPGVPTSGNEPGIYEFVLKPGSTGIVTMSYDFCAGKGESVVNSSDNKTTSGELKIFFDSFNSTNKGIDKLNAEAFSSSDNTPKDPLSSLMTKNNVLPTTHISHANETGVDIRTSNITRTSDHAVKVTYVISADPSSNKATYIITNFFRTCPGELLTIGDEPNEKSAEWAKGPFYGCVG</sequence>
<dbReference type="HOGENOM" id="CLU_1056024_0_0_2"/>
<dbReference type="KEGG" id="nev:NTE_03008"/>
<reference evidence="2 3" key="1">
    <citation type="journal article" date="2014" name="PLoS ONE">
        <title>Genome Sequence of Candidatus Nitrososphaera evergladensis from Group I.1b Enriched from Everglades Soil Reveals Novel Genomic Features of the Ammonia-Oxidizing Archaea.</title>
        <authorList>
            <person name="Zhalnina K.V."/>
            <person name="Dias R."/>
            <person name="Leonard M.T."/>
            <person name="Dorr de Quadros P."/>
            <person name="Camargo F.A."/>
            <person name="Drew J.C."/>
            <person name="Farmerie W.G."/>
            <person name="Daroub S.H."/>
            <person name="Triplett E.W."/>
        </authorList>
    </citation>
    <scope>NUCLEOTIDE SEQUENCE [LARGE SCALE GENOMIC DNA]</scope>
    <source>
        <strain evidence="2 3">SR1</strain>
    </source>
</reference>
<dbReference type="EMBL" id="CP007174">
    <property type="protein sequence ID" value="AIF85043.1"/>
    <property type="molecule type" value="Genomic_DNA"/>
</dbReference>
<dbReference type="AlphaFoldDB" id="A0A075MV57"/>
<protein>
    <submittedName>
        <fullName evidence="2">Uncharacterized protein</fullName>
    </submittedName>
</protein>
<proteinExistence type="predicted"/>
<keyword evidence="1" id="KW-0812">Transmembrane</keyword>